<reference evidence="1" key="2">
    <citation type="submission" date="2017-10" db="EMBL/GenBank/DDBJ databases">
        <title>Ladona fulva Genome sequencing and assembly.</title>
        <authorList>
            <person name="Murali S."/>
            <person name="Richards S."/>
            <person name="Bandaranaike D."/>
            <person name="Bellair M."/>
            <person name="Blankenburg K."/>
            <person name="Chao H."/>
            <person name="Dinh H."/>
            <person name="Doddapaneni H."/>
            <person name="Dugan-Rocha S."/>
            <person name="Elkadiri S."/>
            <person name="Gnanaolivu R."/>
            <person name="Hernandez B."/>
            <person name="Skinner E."/>
            <person name="Javaid M."/>
            <person name="Lee S."/>
            <person name="Li M."/>
            <person name="Ming W."/>
            <person name="Munidasa M."/>
            <person name="Muniz J."/>
            <person name="Nguyen L."/>
            <person name="Hughes D."/>
            <person name="Osuji N."/>
            <person name="Pu L.-L."/>
            <person name="Puazo M."/>
            <person name="Qu C."/>
            <person name="Quiroz J."/>
            <person name="Raj R."/>
            <person name="Weissenberger G."/>
            <person name="Xin Y."/>
            <person name="Zou X."/>
            <person name="Han Y."/>
            <person name="Worley K."/>
            <person name="Muzny D."/>
            <person name="Gibbs R."/>
        </authorList>
    </citation>
    <scope>NUCLEOTIDE SEQUENCE</scope>
    <source>
        <strain evidence="1">Sampled in the wild</strain>
    </source>
</reference>
<accession>A0A8K0K6Z9</accession>
<dbReference type="EMBL" id="KZ308371">
    <property type="protein sequence ID" value="KAG8228390.1"/>
    <property type="molecule type" value="Genomic_DNA"/>
</dbReference>
<protein>
    <submittedName>
        <fullName evidence="1">Uncharacterized protein</fullName>
    </submittedName>
</protein>
<keyword evidence="2" id="KW-1185">Reference proteome</keyword>
<evidence type="ECO:0000313" key="1">
    <source>
        <dbReference type="EMBL" id="KAG8228390.1"/>
    </source>
</evidence>
<comment type="caution">
    <text evidence="1">The sequence shown here is derived from an EMBL/GenBank/DDBJ whole genome shotgun (WGS) entry which is preliminary data.</text>
</comment>
<gene>
    <name evidence="1" type="ORF">J437_LFUL003861</name>
</gene>
<dbReference type="Proteomes" id="UP000792457">
    <property type="component" value="Unassembled WGS sequence"/>
</dbReference>
<evidence type="ECO:0000313" key="2">
    <source>
        <dbReference type="Proteomes" id="UP000792457"/>
    </source>
</evidence>
<reference evidence="1" key="1">
    <citation type="submission" date="2013-04" db="EMBL/GenBank/DDBJ databases">
        <authorList>
            <person name="Qu J."/>
            <person name="Murali S.C."/>
            <person name="Bandaranaike D."/>
            <person name="Bellair M."/>
            <person name="Blankenburg K."/>
            <person name="Chao H."/>
            <person name="Dinh H."/>
            <person name="Doddapaneni H."/>
            <person name="Downs B."/>
            <person name="Dugan-Rocha S."/>
            <person name="Elkadiri S."/>
            <person name="Gnanaolivu R.D."/>
            <person name="Hernandez B."/>
            <person name="Javaid M."/>
            <person name="Jayaseelan J.C."/>
            <person name="Lee S."/>
            <person name="Li M."/>
            <person name="Ming W."/>
            <person name="Munidasa M."/>
            <person name="Muniz J."/>
            <person name="Nguyen L."/>
            <person name="Ongeri F."/>
            <person name="Osuji N."/>
            <person name="Pu L.-L."/>
            <person name="Puazo M."/>
            <person name="Qu C."/>
            <person name="Quiroz J."/>
            <person name="Raj R."/>
            <person name="Weissenberger G."/>
            <person name="Xin Y."/>
            <person name="Zou X."/>
            <person name="Han Y."/>
            <person name="Richards S."/>
            <person name="Worley K."/>
            <person name="Muzny D."/>
            <person name="Gibbs R."/>
        </authorList>
    </citation>
    <scope>NUCLEOTIDE SEQUENCE</scope>
    <source>
        <strain evidence="1">Sampled in the wild</strain>
    </source>
</reference>
<proteinExistence type="predicted"/>
<dbReference type="OrthoDB" id="8041494at2759"/>
<sequence>MEVMPMSLDLFQCQAVQTSVTGNRTVPYKILSSLDNQSTLEFSVSKTGDSYIDLSTIELELIVKLCKADGSDHSGDVNLQPGVVNNTLHSLFDQCNESAESHLACDGWAIDTGDEINKRDSTNVGFTMRRNNFANSKIVQLVGKLHGDIFSQSQYLLTGANLSIKLSLAKPSFYIMEEDAKDSTLKTLDATLHVRHFDINPSILMTHNTTLTKTNAFYPYKRVEVKSFTAPSGSQSISHDNVILGTIPNMLIFAMVDNDAFVGRRSKNLFALSHYSITDFSIFVSGVQTPMHGLSMNFDLKKYWTRAYRSLFSGVGIDYADKGNQITMEMFAHGFFILAFDMTPDSSVNEDHISIANSGSVQIDAKFEKVLP</sequence>
<dbReference type="AlphaFoldDB" id="A0A8K0K6Z9"/>
<organism evidence="1 2">
    <name type="scientific">Ladona fulva</name>
    <name type="common">Scarce chaser dragonfly</name>
    <name type="synonym">Libellula fulva</name>
    <dbReference type="NCBI Taxonomy" id="123851"/>
    <lineage>
        <taxon>Eukaryota</taxon>
        <taxon>Metazoa</taxon>
        <taxon>Ecdysozoa</taxon>
        <taxon>Arthropoda</taxon>
        <taxon>Hexapoda</taxon>
        <taxon>Insecta</taxon>
        <taxon>Pterygota</taxon>
        <taxon>Palaeoptera</taxon>
        <taxon>Odonata</taxon>
        <taxon>Epiprocta</taxon>
        <taxon>Anisoptera</taxon>
        <taxon>Libelluloidea</taxon>
        <taxon>Libellulidae</taxon>
        <taxon>Ladona</taxon>
    </lineage>
</organism>
<name>A0A8K0K6Z9_LADFU</name>